<reference evidence="1 2" key="1">
    <citation type="journal article" date="2023" name="Plant Dis.">
        <title>First Report of Diplodia intermedia Causing Canker and Dieback Diseases on Apple Trees in Canada.</title>
        <authorList>
            <person name="Ellouze W."/>
            <person name="Ilyukhin E."/>
            <person name="Sulman M."/>
            <person name="Ali S."/>
        </authorList>
    </citation>
    <scope>NUCLEOTIDE SEQUENCE [LARGE SCALE GENOMIC DNA]</scope>
    <source>
        <strain evidence="1 2">M45-28</strain>
    </source>
</reference>
<evidence type="ECO:0000313" key="1">
    <source>
        <dbReference type="EMBL" id="KAL1640911.1"/>
    </source>
</evidence>
<sequence length="286" mass="32453">MPPIPGAAHILPQDFHTKQDAAIRAFDLFKAAYSDVGAQVKQFSVARAAGYLKIFEQDFIQGFFRFDEDDPFRLDIYVIRACAHFWAAPKPGRVNGHAKRLYYDIEAGLTKLAMELSEQLDEREKLVKPRWMTKQWLETHKPVFTSKQQILDLWILSPIFSTLYWRAPEDPRDAPDLRVDETVNPEMHARADGESTLFVGPMVPLPDWRAAIKNYLEPGEVLAEPTPGGVPPFPFIAGKAGNNITARREEYFEYVKKLGAFATTPLSLTLGQKLKATLPHPQNFNK</sequence>
<gene>
    <name evidence="1" type="ORF">SLS58_006527</name>
</gene>
<proteinExistence type="predicted"/>
<comment type="caution">
    <text evidence="1">The sequence shown here is derived from an EMBL/GenBank/DDBJ whole genome shotgun (WGS) entry which is preliminary data.</text>
</comment>
<dbReference type="Proteomes" id="UP001521184">
    <property type="component" value="Unassembled WGS sequence"/>
</dbReference>
<keyword evidence="2" id="KW-1185">Reference proteome</keyword>
<evidence type="ECO:0000313" key="2">
    <source>
        <dbReference type="Proteomes" id="UP001521184"/>
    </source>
</evidence>
<dbReference type="EMBL" id="JAKEKT020000045">
    <property type="protein sequence ID" value="KAL1640911.1"/>
    <property type="molecule type" value="Genomic_DNA"/>
</dbReference>
<accession>A0ABR3TMP6</accession>
<protein>
    <submittedName>
        <fullName evidence="1">Uncharacterized protein</fullName>
    </submittedName>
</protein>
<organism evidence="1 2">
    <name type="scientific">Diplodia intermedia</name>
    <dbReference type="NCBI Taxonomy" id="856260"/>
    <lineage>
        <taxon>Eukaryota</taxon>
        <taxon>Fungi</taxon>
        <taxon>Dikarya</taxon>
        <taxon>Ascomycota</taxon>
        <taxon>Pezizomycotina</taxon>
        <taxon>Dothideomycetes</taxon>
        <taxon>Dothideomycetes incertae sedis</taxon>
        <taxon>Botryosphaeriales</taxon>
        <taxon>Botryosphaeriaceae</taxon>
        <taxon>Diplodia</taxon>
    </lineage>
</organism>
<name>A0ABR3TMP6_9PEZI</name>